<dbReference type="RefSeq" id="WP_378055592.1">
    <property type="nucleotide sequence ID" value="NZ_JBHSIS010000003.1"/>
</dbReference>
<evidence type="ECO:0000256" key="1">
    <source>
        <dbReference type="SAM" id="MobiDB-lite"/>
    </source>
</evidence>
<dbReference type="EMBL" id="JBHSIS010000003">
    <property type="protein sequence ID" value="MFC4853656.1"/>
    <property type="molecule type" value="Genomic_DNA"/>
</dbReference>
<feature type="region of interest" description="Disordered" evidence="1">
    <location>
        <begin position="81"/>
        <end position="113"/>
    </location>
</feature>
<accession>A0ABV9RZA2</accession>
<gene>
    <name evidence="2" type="ORF">ACFPCV_09065</name>
</gene>
<organism evidence="2 3">
    <name type="scientific">Actinophytocola glycyrrhizae</name>
    <dbReference type="NCBI Taxonomy" id="2044873"/>
    <lineage>
        <taxon>Bacteria</taxon>
        <taxon>Bacillati</taxon>
        <taxon>Actinomycetota</taxon>
        <taxon>Actinomycetes</taxon>
        <taxon>Pseudonocardiales</taxon>
        <taxon>Pseudonocardiaceae</taxon>
    </lineage>
</organism>
<protein>
    <submittedName>
        <fullName evidence="2">Uncharacterized protein</fullName>
    </submittedName>
</protein>
<proteinExistence type="predicted"/>
<evidence type="ECO:0000313" key="3">
    <source>
        <dbReference type="Proteomes" id="UP001595859"/>
    </source>
</evidence>
<reference evidence="3" key="1">
    <citation type="journal article" date="2019" name="Int. J. Syst. Evol. Microbiol.">
        <title>The Global Catalogue of Microorganisms (GCM) 10K type strain sequencing project: providing services to taxonomists for standard genome sequencing and annotation.</title>
        <authorList>
            <consortium name="The Broad Institute Genomics Platform"/>
            <consortium name="The Broad Institute Genome Sequencing Center for Infectious Disease"/>
            <person name="Wu L."/>
            <person name="Ma J."/>
        </authorList>
    </citation>
    <scope>NUCLEOTIDE SEQUENCE [LARGE SCALE GENOMIC DNA]</scope>
    <source>
        <strain evidence="3">ZS-22-S1</strain>
    </source>
</reference>
<name>A0ABV9RZA2_9PSEU</name>
<evidence type="ECO:0000313" key="2">
    <source>
        <dbReference type="EMBL" id="MFC4853656.1"/>
    </source>
</evidence>
<comment type="caution">
    <text evidence="2">The sequence shown here is derived from an EMBL/GenBank/DDBJ whole genome shotgun (WGS) entry which is preliminary data.</text>
</comment>
<keyword evidence="3" id="KW-1185">Reference proteome</keyword>
<sequence length="113" mass="12313">MVALWETAYREYGVVSDRLNASVPGDVAMAERMARASQAVAVVWREMADEPELPWWFVAGLGAAAQAFEYQSRDWSARARHSREAAAVGGTSPPRPYPVSARRAKHGGVPDAV</sequence>
<dbReference type="Proteomes" id="UP001595859">
    <property type="component" value="Unassembled WGS sequence"/>
</dbReference>